<feature type="transmembrane region" description="Helical" evidence="3">
    <location>
        <begin position="480"/>
        <end position="501"/>
    </location>
</feature>
<keyword evidence="3" id="KW-1133">Transmembrane helix</keyword>
<feature type="transmembrane region" description="Helical" evidence="3">
    <location>
        <begin position="402"/>
        <end position="426"/>
    </location>
</feature>
<dbReference type="AlphaFoldDB" id="A0A0F9UQC3"/>
<keyword evidence="3" id="KW-0812">Transmembrane</keyword>
<evidence type="ECO:0000256" key="2">
    <source>
        <dbReference type="SAM" id="Coils"/>
    </source>
</evidence>
<dbReference type="NCBIfam" id="TIGR01760">
    <property type="entry name" value="tape_meas_TP901"/>
    <property type="match status" value="1"/>
</dbReference>
<feature type="coiled-coil region" evidence="2">
    <location>
        <begin position="608"/>
        <end position="646"/>
    </location>
</feature>
<keyword evidence="1" id="KW-1188">Viral release from host cell</keyword>
<feature type="coiled-coil region" evidence="2">
    <location>
        <begin position="802"/>
        <end position="856"/>
    </location>
</feature>
<name>A0A0F9UQC3_9ZZZZ</name>
<dbReference type="Pfam" id="PF10145">
    <property type="entry name" value="PhageMin_Tail"/>
    <property type="match status" value="1"/>
</dbReference>
<dbReference type="EMBL" id="LAZR01000116">
    <property type="protein sequence ID" value="KKN89727.1"/>
    <property type="molecule type" value="Genomic_DNA"/>
</dbReference>
<evidence type="ECO:0000313" key="5">
    <source>
        <dbReference type="EMBL" id="KKN89727.1"/>
    </source>
</evidence>
<feature type="transmembrane region" description="Helical" evidence="3">
    <location>
        <begin position="446"/>
        <end position="468"/>
    </location>
</feature>
<accession>A0A0F9UQC3</accession>
<keyword evidence="3" id="KW-0472">Membrane</keyword>
<reference evidence="5" key="1">
    <citation type="journal article" date="2015" name="Nature">
        <title>Complex archaea that bridge the gap between prokaryotes and eukaryotes.</title>
        <authorList>
            <person name="Spang A."/>
            <person name="Saw J.H."/>
            <person name="Jorgensen S.L."/>
            <person name="Zaremba-Niedzwiedzka K."/>
            <person name="Martijn J."/>
            <person name="Lind A.E."/>
            <person name="van Eijk R."/>
            <person name="Schleper C."/>
            <person name="Guy L."/>
            <person name="Ettema T.J."/>
        </authorList>
    </citation>
    <scope>NUCLEOTIDE SEQUENCE</scope>
</reference>
<proteinExistence type="predicted"/>
<evidence type="ECO:0000256" key="3">
    <source>
        <dbReference type="SAM" id="Phobius"/>
    </source>
</evidence>
<protein>
    <recommendedName>
        <fullName evidence="4">Phage tail tape measure protein domain-containing protein</fullName>
    </recommendedName>
</protein>
<dbReference type="InterPro" id="IPR010090">
    <property type="entry name" value="Phage_tape_meas"/>
</dbReference>
<dbReference type="PANTHER" id="PTHR37813:SF1">
    <property type="entry name" value="FELS-2 PROPHAGE PROTEIN"/>
    <property type="match status" value="1"/>
</dbReference>
<feature type="domain" description="Phage tail tape measure protein" evidence="4">
    <location>
        <begin position="91"/>
        <end position="268"/>
    </location>
</feature>
<feature type="transmembrane region" description="Helical" evidence="3">
    <location>
        <begin position="43"/>
        <end position="62"/>
    </location>
</feature>
<dbReference type="PANTHER" id="PTHR37813">
    <property type="entry name" value="FELS-2 PROPHAGE PROTEIN"/>
    <property type="match status" value="1"/>
</dbReference>
<evidence type="ECO:0000256" key="1">
    <source>
        <dbReference type="ARBA" id="ARBA00022612"/>
    </source>
</evidence>
<evidence type="ECO:0000259" key="4">
    <source>
        <dbReference type="Pfam" id="PF10145"/>
    </source>
</evidence>
<keyword evidence="2" id="KW-0175">Coiled coil</keyword>
<gene>
    <name evidence="5" type="ORF">LCGC14_0235730</name>
</gene>
<comment type="caution">
    <text evidence="5">The sequence shown here is derived from an EMBL/GenBank/DDBJ whole genome shotgun (WGS) entry which is preliminary data.</text>
</comment>
<organism evidence="5">
    <name type="scientific">marine sediment metagenome</name>
    <dbReference type="NCBI Taxonomy" id="412755"/>
    <lineage>
        <taxon>unclassified sequences</taxon>
        <taxon>metagenomes</taxon>
        <taxon>ecological metagenomes</taxon>
    </lineage>
</organism>
<sequence length="877" mass="93154">MKLADLYVEVRQTGLGKINAQLTSFHSRLQKTSMVMGKMAATARRAFLISGAAIAGAVYAYAKFERQVAMVSTMLDEGSMKHLPQYQKALKNMSVEFGESTATLAKGLYDILSASVAPEKALDVLRVASRAAAAGFTSTANSADVITTVLNAYQISADDAAIVSDKLFATVKRGKLTFEELASSLGMVAATAATTGLSLDELLATIATVTRAGVNAHQAMTAVVGVLRAFLKPTEDGAKLAKQLGFELSTAALRAKGLVKIFQELNGLSAEQVAKLFPNIRGIKAVAAAMQDAEGHAYDLSIMQNAAGMTSEAFGKATNTLSHHLKQLKSQLGLVAVEFGEAFVPAIKVVIKFLEKLLDLLSVLPKWAKQLVLIVPAVSLLVLGLHKMVLGLKLVAAVMVKATAATVTATTANVAYTTSAIAASIAQRNMMLGVGPGAAAMAGKGFVAGGAAAVTGGAVPGMATYGAASAGGLAAGAGGAGIMSTVAGPVGIAAIIAVIVAKFAESQSAKWSAERIAELQKMGQAAAATNEKIRSLKEEFSTLFGTGREAGGAGGSEMIVEALQKRGEAIRAEIQKWADFGGIRGGGTTDLLGYRAALGALVDNNVVLAQIINKKREELNQNHKLIEQEKKRLELLKKQEEAVRLASIARTALLVSHKKMGGLGIQLAGARGDTRGAARLGADRDYFKAQEELLKRVRKLQTAGELKVSRQVWDDESKMLGEIRWAKLQEIERDRKDQLNRFVLSGVGLQKWEIQSRVAGAMKLAETPEEKAAVTRVGKELMKKFWESLGIGMGQKLQAQGMLNWAANLQKERERAQEKESKGPSAGRWTGLTDIYKNLQSALLKDNTQMKQLEVQKEMREELKKIAENVAIGMVLI</sequence>
<feature type="transmembrane region" description="Helical" evidence="3">
    <location>
        <begin position="371"/>
        <end position="390"/>
    </location>
</feature>